<dbReference type="InterPro" id="IPR050180">
    <property type="entry name" value="RNR_Ribonuclease"/>
</dbReference>
<proteinExistence type="predicted"/>
<feature type="domain" description="RNB" evidence="1">
    <location>
        <begin position="5"/>
        <end position="134"/>
    </location>
</feature>
<dbReference type="SUPFAM" id="SSF50249">
    <property type="entry name" value="Nucleic acid-binding proteins"/>
    <property type="match status" value="1"/>
</dbReference>
<dbReference type="PANTHER" id="PTHR23355">
    <property type="entry name" value="RIBONUCLEASE"/>
    <property type="match status" value="1"/>
</dbReference>
<reference evidence="2 3" key="1">
    <citation type="submission" date="2024-04" db="EMBL/GenBank/DDBJ databases">
        <title>genome sequences of Mucor flavus KT1a and Helicostylum pulchrum KT1b strains isolation_sourced from the surface of a dry-aged beef.</title>
        <authorList>
            <person name="Toyotome T."/>
            <person name="Hosono M."/>
            <person name="Torimaru M."/>
            <person name="Fukuda K."/>
            <person name="Mikami N."/>
        </authorList>
    </citation>
    <scope>NUCLEOTIDE SEQUENCE [LARGE SCALE GENOMIC DNA]</scope>
    <source>
        <strain evidence="2 3">KT1b</strain>
    </source>
</reference>
<name>A0ABP9XSN6_9FUNG</name>
<dbReference type="Pfam" id="PF00773">
    <property type="entry name" value="RNB"/>
    <property type="match status" value="1"/>
</dbReference>
<dbReference type="InterPro" id="IPR001900">
    <property type="entry name" value="RNase_II/R"/>
</dbReference>
<dbReference type="PANTHER" id="PTHR23355:SF9">
    <property type="entry name" value="DIS3-LIKE EXONUCLEASE 2"/>
    <property type="match status" value="1"/>
</dbReference>
<gene>
    <name evidence="2" type="ORF">HPULCUR_003202</name>
</gene>
<protein>
    <recommendedName>
        <fullName evidence="1">RNB domain-containing protein</fullName>
    </recommendedName>
</protein>
<dbReference type="Proteomes" id="UP001476247">
    <property type="component" value="Unassembled WGS sequence"/>
</dbReference>
<organism evidence="2 3">
    <name type="scientific">Helicostylum pulchrum</name>
    <dbReference type="NCBI Taxonomy" id="562976"/>
    <lineage>
        <taxon>Eukaryota</taxon>
        <taxon>Fungi</taxon>
        <taxon>Fungi incertae sedis</taxon>
        <taxon>Mucoromycota</taxon>
        <taxon>Mucoromycotina</taxon>
        <taxon>Mucoromycetes</taxon>
        <taxon>Mucorales</taxon>
        <taxon>Mucorineae</taxon>
        <taxon>Mucoraceae</taxon>
        <taxon>Helicostylum</taxon>
    </lineage>
</organism>
<sequence length="151" mass="17205">MHTCRSRAKLSYDDAQCVIDGDEIPDDVKIYGTHSASQVSASIFMLNKLATELRRKRYDYGALKLNSVKLKFELDSEGQPISVSTAELKEANQLIEEFMLLANISVAKKISTAYPEEALLRRHEPPLQRRLVSAYIHVYIYLKYLIKILIG</sequence>
<dbReference type="EMBL" id="BAABUJ010000008">
    <property type="protein sequence ID" value="GAA5797807.1"/>
    <property type="molecule type" value="Genomic_DNA"/>
</dbReference>
<evidence type="ECO:0000259" key="1">
    <source>
        <dbReference type="Pfam" id="PF00773"/>
    </source>
</evidence>
<comment type="caution">
    <text evidence="2">The sequence shown here is derived from an EMBL/GenBank/DDBJ whole genome shotgun (WGS) entry which is preliminary data.</text>
</comment>
<accession>A0ABP9XSN6</accession>
<dbReference type="InterPro" id="IPR012340">
    <property type="entry name" value="NA-bd_OB-fold"/>
</dbReference>
<evidence type="ECO:0000313" key="2">
    <source>
        <dbReference type="EMBL" id="GAA5797807.1"/>
    </source>
</evidence>
<evidence type="ECO:0000313" key="3">
    <source>
        <dbReference type="Proteomes" id="UP001476247"/>
    </source>
</evidence>
<keyword evidence="3" id="KW-1185">Reference proteome</keyword>